<evidence type="ECO:0000256" key="4">
    <source>
        <dbReference type="ARBA" id="ARBA00022679"/>
    </source>
</evidence>
<dbReference type="InterPro" id="IPR050834">
    <property type="entry name" value="Glycosyltransf_2"/>
</dbReference>
<protein>
    <submittedName>
        <fullName evidence="6">Glycosyl transferase</fullName>
    </submittedName>
</protein>
<proteinExistence type="inferred from homology"/>
<reference evidence="6 7" key="2">
    <citation type="submission" date="2018-03" db="EMBL/GenBank/DDBJ databases">
        <title>Draft genome of Pseudomonas putida strain KT-27.</title>
        <authorList>
            <person name="Yoshizawa S."/>
            <person name="Khan N.H."/>
            <person name="Nishimura M."/>
            <person name="Chiura H.X."/>
            <person name="Ogura Y."/>
            <person name="Hayashi T."/>
            <person name="Kogure K."/>
        </authorList>
    </citation>
    <scope>NUCLEOTIDE SEQUENCE [LARGE SCALE GENOMIC DNA]</scope>
    <source>
        <strain evidence="6 7">KT-27</strain>
    </source>
</reference>
<keyword evidence="3" id="KW-0328">Glycosyltransferase</keyword>
<comment type="similarity">
    <text evidence="1">Belongs to the glycosyltransferase 2 family.</text>
</comment>
<reference evidence="6 7" key="1">
    <citation type="submission" date="2016-08" db="EMBL/GenBank/DDBJ databases">
        <authorList>
            <person name="Seilhamer J.J."/>
        </authorList>
    </citation>
    <scope>NUCLEOTIDE SEQUENCE [LARGE SCALE GENOMIC DNA]</scope>
    <source>
        <strain evidence="6 7">KT-27</strain>
    </source>
</reference>
<evidence type="ECO:0000256" key="2">
    <source>
        <dbReference type="ARBA" id="ARBA00022519"/>
    </source>
</evidence>
<dbReference type="PANTHER" id="PTHR43685:SF5">
    <property type="entry name" value="GLYCOSYLTRANSFERASE EPSE-RELATED"/>
    <property type="match status" value="1"/>
</dbReference>
<feature type="domain" description="Glycosyltransferase 2-like" evidence="5">
    <location>
        <begin position="6"/>
        <end position="142"/>
    </location>
</feature>
<dbReference type="Pfam" id="PF00535">
    <property type="entry name" value="Glycos_transf_2"/>
    <property type="match status" value="1"/>
</dbReference>
<evidence type="ECO:0000313" key="6">
    <source>
        <dbReference type="EMBL" id="POF90274.1"/>
    </source>
</evidence>
<dbReference type="InterPro" id="IPR029044">
    <property type="entry name" value="Nucleotide-diphossugar_trans"/>
</dbReference>
<dbReference type="Gene3D" id="3.90.550.10">
    <property type="entry name" value="Spore Coat Polysaccharide Biosynthesis Protein SpsA, Chain A"/>
    <property type="match status" value="1"/>
</dbReference>
<dbReference type="InterPro" id="IPR001173">
    <property type="entry name" value="Glyco_trans_2-like"/>
</dbReference>
<sequence length="268" mass="29831">MTAEFSVLISVYASEQPQYLAACFDSLAAQTMAAKEVVVVEDGPIGADLQAVIERYRAMLPMVSVVLPSNVGLANALNAGLAACTTELIARMDTDDVCLPYRFERQIGYLLANPHIDALGAMVEEYDVTMTRSLGIRSLPLDHAALLTFAKRRSPLSHPTVVYKKQAVLAVGGYPKFRKAQDYALWSLMLQKGYQIANLPEVLLNMRAGAGLMQRRGKDYLKHELAIIRFQKDIGFISQQEFFVNSLLRSIVRRSPDAIKQLIYKFAR</sequence>
<evidence type="ECO:0000313" key="7">
    <source>
        <dbReference type="Proteomes" id="UP000237194"/>
    </source>
</evidence>
<gene>
    <name evidence="6" type="ORF">BGP80_20985</name>
</gene>
<dbReference type="Proteomes" id="UP000237194">
    <property type="component" value="Unassembled WGS sequence"/>
</dbReference>
<dbReference type="GO" id="GO:0016757">
    <property type="term" value="F:glycosyltransferase activity"/>
    <property type="evidence" value="ECO:0007669"/>
    <property type="project" value="UniProtKB-KW"/>
</dbReference>
<name>A0A2S3WH42_PSEPU</name>
<keyword evidence="2" id="KW-1003">Cell membrane</keyword>
<evidence type="ECO:0000256" key="1">
    <source>
        <dbReference type="ARBA" id="ARBA00006739"/>
    </source>
</evidence>
<dbReference type="RefSeq" id="WP_103438196.1">
    <property type="nucleotide sequence ID" value="NZ_MIND01000018.1"/>
</dbReference>
<dbReference type="AlphaFoldDB" id="A0A2S3WH42"/>
<dbReference type="PANTHER" id="PTHR43685">
    <property type="entry name" value="GLYCOSYLTRANSFERASE"/>
    <property type="match status" value="1"/>
</dbReference>
<dbReference type="SUPFAM" id="SSF53448">
    <property type="entry name" value="Nucleotide-diphospho-sugar transferases"/>
    <property type="match status" value="1"/>
</dbReference>
<comment type="caution">
    <text evidence="6">The sequence shown here is derived from an EMBL/GenBank/DDBJ whole genome shotgun (WGS) entry which is preliminary data.</text>
</comment>
<evidence type="ECO:0000259" key="5">
    <source>
        <dbReference type="Pfam" id="PF00535"/>
    </source>
</evidence>
<keyword evidence="4 6" id="KW-0808">Transferase</keyword>
<keyword evidence="2" id="KW-0472">Membrane</keyword>
<keyword evidence="2" id="KW-0997">Cell inner membrane</keyword>
<dbReference type="EMBL" id="MIND01000018">
    <property type="protein sequence ID" value="POF90274.1"/>
    <property type="molecule type" value="Genomic_DNA"/>
</dbReference>
<accession>A0A2S3WH42</accession>
<organism evidence="6 7">
    <name type="scientific">Pseudomonas putida</name>
    <name type="common">Arthrobacter siderocapsulatus</name>
    <dbReference type="NCBI Taxonomy" id="303"/>
    <lineage>
        <taxon>Bacteria</taxon>
        <taxon>Pseudomonadati</taxon>
        <taxon>Pseudomonadota</taxon>
        <taxon>Gammaproteobacteria</taxon>
        <taxon>Pseudomonadales</taxon>
        <taxon>Pseudomonadaceae</taxon>
        <taxon>Pseudomonas</taxon>
    </lineage>
</organism>
<evidence type="ECO:0000256" key="3">
    <source>
        <dbReference type="ARBA" id="ARBA00022676"/>
    </source>
</evidence>